<evidence type="ECO:0000313" key="6">
    <source>
        <dbReference type="EMBL" id="ANZ73903.1"/>
    </source>
</evidence>
<evidence type="ECO:0000256" key="5">
    <source>
        <dbReference type="SAM" id="Phobius"/>
    </source>
</evidence>
<dbReference type="PANTHER" id="PTHR28263:SF1">
    <property type="entry name" value="GOLGI TO ER TRAFFIC PROTEIN 2"/>
    <property type="match status" value="1"/>
</dbReference>
<evidence type="ECO:0000256" key="2">
    <source>
        <dbReference type="ARBA" id="ARBA00022989"/>
    </source>
</evidence>
<dbReference type="PANTHER" id="PTHR28263">
    <property type="entry name" value="GOLGI TO ER TRAFFIC PROTEIN 2"/>
    <property type="match status" value="1"/>
</dbReference>
<sequence length="313" mass="34329">MSELTEAEKRQLLREKRKAKLSQGGGLDRLKKITGENNSKLSTDVLAKEPTTDATTTATELPTHGLETKINAYDDPVSEIPDPLNEGFDGKEPDLDQLIASMFNKSAGHDHPNGDEQGVPELMRRFSSILQGGDSGAAGLGDEAGGINPLDLLNSLGGSNIGKAQEEYGSTPEEIEFNKKSIAYKKHQNEVLKAKILVVRLVLILSLLFVYGRDFSLSLFTQTNAPNGSSFMRVFLTLELIFQTSLFFFISKNKNFTEDSLITKLLTIGGAFIPATYRNLLQTASKYQVLLSMFLFDLSVVVVVFAVRAAFNI</sequence>
<dbReference type="AlphaFoldDB" id="A0A1B2J7C7"/>
<dbReference type="GO" id="GO:0006890">
    <property type="term" value="P:retrograde vesicle-mediated transport, Golgi to endoplasmic reticulum"/>
    <property type="evidence" value="ECO:0007669"/>
    <property type="project" value="TreeGrafter"/>
</dbReference>
<keyword evidence="7" id="KW-1185">Reference proteome</keyword>
<evidence type="ECO:0000256" key="3">
    <source>
        <dbReference type="ARBA" id="ARBA00023136"/>
    </source>
</evidence>
<proteinExistence type="predicted"/>
<keyword evidence="2 5" id="KW-1133">Transmembrane helix</keyword>
<feature type="transmembrane region" description="Helical" evidence="5">
    <location>
        <begin position="194"/>
        <end position="211"/>
    </location>
</feature>
<dbReference type="Pfam" id="PF08690">
    <property type="entry name" value="GET2"/>
    <property type="match status" value="1"/>
</dbReference>
<feature type="transmembrane region" description="Helical" evidence="5">
    <location>
        <begin position="231"/>
        <end position="249"/>
    </location>
</feature>
<dbReference type="InterPro" id="IPR028143">
    <property type="entry name" value="Get2/sif1"/>
</dbReference>
<feature type="compositionally biased region" description="Low complexity" evidence="4">
    <location>
        <begin position="52"/>
        <end position="63"/>
    </location>
</feature>
<gene>
    <name evidence="6" type="primary">GET2</name>
    <name evidence="6" type="ORF">ATY40_BA7500195</name>
</gene>
<evidence type="ECO:0000313" key="7">
    <source>
        <dbReference type="Proteomes" id="UP000094565"/>
    </source>
</evidence>
<protein>
    <submittedName>
        <fullName evidence="6">BA75_00195T0</fullName>
    </submittedName>
</protein>
<evidence type="ECO:0000256" key="1">
    <source>
        <dbReference type="ARBA" id="ARBA00022692"/>
    </source>
</evidence>
<feature type="region of interest" description="Disordered" evidence="4">
    <location>
        <begin position="15"/>
        <end position="63"/>
    </location>
</feature>
<keyword evidence="3 5" id="KW-0472">Membrane</keyword>
<evidence type="ECO:0000256" key="4">
    <source>
        <dbReference type="SAM" id="MobiDB-lite"/>
    </source>
</evidence>
<dbReference type="EMBL" id="CP014584">
    <property type="protein sequence ID" value="ANZ73903.1"/>
    <property type="molecule type" value="Genomic_DNA"/>
</dbReference>
<dbReference type="Proteomes" id="UP000094565">
    <property type="component" value="Chromosome 1"/>
</dbReference>
<name>A0A1B2J7C7_PICPA</name>
<accession>A0A1B2J7C7</accession>
<reference evidence="6 7" key="1">
    <citation type="submission" date="2016-02" db="EMBL/GenBank/DDBJ databases">
        <title>Comparative genomic and transcriptomic foundation for Pichia pastoris.</title>
        <authorList>
            <person name="Love K.R."/>
            <person name="Shah K.A."/>
            <person name="Whittaker C.A."/>
            <person name="Wu J."/>
            <person name="Bartlett M.C."/>
            <person name="Ma D."/>
            <person name="Leeson R.L."/>
            <person name="Priest M."/>
            <person name="Young S.K."/>
            <person name="Love J.C."/>
        </authorList>
    </citation>
    <scope>NUCLEOTIDE SEQUENCE [LARGE SCALE GENOMIC DNA]</scope>
    <source>
        <strain evidence="6 7">ATCC 28485</strain>
    </source>
</reference>
<organism evidence="6 7">
    <name type="scientific">Komagataella pastoris</name>
    <name type="common">Yeast</name>
    <name type="synonym">Pichia pastoris</name>
    <dbReference type="NCBI Taxonomy" id="4922"/>
    <lineage>
        <taxon>Eukaryota</taxon>
        <taxon>Fungi</taxon>
        <taxon>Dikarya</taxon>
        <taxon>Ascomycota</taxon>
        <taxon>Saccharomycotina</taxon>
        <taxon>Pichiomycetes</taxon>
        <taxon>Pichiales</taxon>
        <taxon>Pichiaceae</taxon>
        <taxon>Komagataella</taxon>
    </lineage>
</organism>
<feature type="transmembrane region" description="Helical" evidence="5">
    <location>
        <begin position="289"/>
        <end position="311"/>
    </location>
</feature>
<dbReference type="OrthoDB" id="4097053at2759"/>
<keyword evidence="1 5" id="KW-0812">Transmembrane</keyword>